<evidence type="ECO:0000313" key="2">
    <source>
        <dbReference type="Proteomes" id="UP000826656"/>
    </source>
</evidence>
<protein>
    <submittedName>
        <fullName evidence="1">Uncharacterized protein</fullName>
    </submittedName>
</protein>
<dbReference type="EMBL" id="JAIVGD010000011">
    <property type="protein sequence ID" value="KAH0770494.1"/>
    <property type="molecule type" value="Genomic_DNA"/>
</dbReference>
<gene>
    <name evidence="1" type="ORF">KY290_014475</name>
</gene>
<keyword evidence="2" id="KW-1185">Reference proteome</keyword>
<proteinExistence type="predicted"/>
<name>A0ABQ7VPU8_SOLTU</name>
<organism evidence="1 2">
    <name type="scientific">Solanum tuberosum</name>
    <name type="common">Potato</name>
    <dbReference type="NCBI Taxonomy" id="4113"/>
    <lineage>
        <taxon>Eukaryota</taxon>
        <taxon>Viridiplantae</taxon>
        <taxon>Streptophyta</taxon>
        <taxon>Embryophyta</taxon>
        <taxon>Tracheophyta</taxon>
        <taxon>Spermatophyta</taxon>
        <taxon>Magnoliopsida</taxon>
        <taxon>eudicotyledons</taxon>
        <taxon>Gunneridae</taxon>
        <taxon>Pentapetalae</taxon>
        <taxon>asterids</taxon>
        <taxon>lamiids</taxon>
        <taxon>Solanales</taxon>
        <taxon>Solanaceae</taxon>
        <taxon>Solanoideae</taxon>
        <taxon>Solaneae</taxon>
        <taxon>Solanum</taxon>
    </lineage>
</organism>
<dbReference type="Proteomes" id="UP000826656">
    <property type="component" value="Unassembled WGS sequence"/>
</dbReference>
<sequence length="67" mass="7765">MEEKCGINWEREHYSSKGLINLKYYFSCSITAYKRLDFLNRVCPRGLAVNSIGIKVEGLDARQCCWS</sequence>
<evidence type="ECO:0000313" key="1">
    <source>
        <dbReference type="EMBL" id="KAH0770494.1"/>
    </source>
</evidence>
<reference evidence="1 2" key="1">
    <citation type="journal article" date="2021" name="bioRxiv">
        <title>Chromosome-scale and haplotype-resolved genome assembly of a tetraploid potato cultivar.</title>
        <authorList>
            <person name="Sun H."/>
            <person name="Jiao W.-B."/>
            <person name="Krause K."/>
            <person name="Campoy J.A."/>
            <person name="Goel M."/>
            <person name="Folz-Donahue K."/>
            <person name="Kukat C."/>
            <person name="Huettel B."/>
            <person name="Schneeberger K."/>
        </authorList>
    </citation>
    <scope>NUCLEOTIDE SEQUENCE [LARGE SCALE GENOMIC DNA]</scope>
    <source>
        <strain evidence="1">SolTubOtavaFocal</strain>
        <tissue evidence="1">Leaves</tissue>
    </source>
</reference>
<comment type="caution">
    <text evidence="1">The sequence shown here is derived from an EMBL/GenBank/DDBJ whole genome shotgun (WGS) entry which is preliminary data.</text>
</comment>
<accession>A0ABQ7VPU8</accession>